<keyword evidence="1" id="KW-0812">Transmembrane</keyword>
<feature type="transmembrane region" description="Helical" evidence="1">
    <location>
        <begin position="20"/>
        <end position="42"/>
    </location>
</feature>
<proteinExistence type="predicted"/>
<keyword evidence="1" id="KW-1133">Transmembrane helix</keyword>
<sequence>MLTHFQLKMFWFTLYTYCHWHALLSVCLLTVVFVLSCLCLVLCSDLCKEKHDVLLYIFFLSFNLICTFGPFGMFVLCIFLWQFSYCSAISYHMKASLLIYLI</sequence>
<dbReference type="EMBL" id="HBUF01344647">
    <property type="protein sequence ID" value="CAG6707962.1"/>
    <property type="molecule type" value="Transcribed_RNA"/>
</dbReference>
<organism evidence="2">
    <name type="scientific">Cacopsylla melanoneura</name>
    <dbReference type="NCBI Taxonomy" id="428564"/>
    <lineage>
        <taxon>Eukaryota</taxon>
        <taxon>Metazoa</taxon>
        <taxon>Ecdysozoa</taxon>
        <taxon>Arthropoda</taxon>
        <taxon>Hexapoda</taxon>
        <taxon>Insecta</taxon>
        <taxon>Pterygota</taxon>
        <taxon>Neoptera</taxon>
        <taxon>Paraneoptera</taxon>
        <taxon>Hemiptera</taxon>
        <taxon>Sternorrhyncha</taxon>
        <taxon>Psylloidea</taxon>
        <taxon>Psyllidae</taxon>
        <taxon>Psyllinae</taxon>
        <taxon>Cacopsylla</taxon>
    </lineage>
</organism>
<dbReference type="AlphaFoldDB" id="A0A8D8UNN1"/>
<evidence type="ECO:0000313" key="2">
    <source>
        <dbReference type="EMBL" id="CAG6707962.1"/>
    </source>
</evidence>
<evidence type="ECO:0000256" key="1">
    <source>
        <dbReference type="SAM" id="Phobius"/>
    </source>
</evidence>
<keyword evidence="1" id="KW-0472">Membrane</keyword>
<accession>A0A8D8UNN1</accession>
<feature type="transmembrane region" description="Helical" evidence="1">
    <location>
        <begin position="54"/>
        <end position="81"/>
    </location>
</feature>
<name>A0A8D8UNN1_9HEMI</name>
<protein>
    <submittedName>
        <fullName evidence="2">Uncharacterized protein</fullName>
    </submittedName>
</protein>
<reference evidence="2" key="1">
    <citation type="submission" date="2021-05" db="EMBL/GenBank/DDBJ databases">
        <authorList>
            <person name="Alioto T."/>
            <person name="Alioto T."/>
            <person name="Gomez Garrido J."/>
        </authorList>
    </citation>
    <scope>NUCLEOTIDE SEQUENCE</scope>
</reference>